<feature type="compositionally biased region" description="Acidic residues" evidence="1">
    <location>
        <begin position="95"/>
        <end position="112"/>
    </location>
</feature>
<organism evidence="2 3">
    <name type="scientific">Naematelia encephala</name>
    <dbReference type="NCBI Taxonomy" id="71784"/>
    <lineage>
        <taxon>Eukaryota</taxon>
        <taxon>Fungi</taxon>
        <taxon>Dikarya</taxon>
        <taxon>Basidiomycota</taxon>
        <taxon>Agaricomycotina</taxon>
        <taxon>Tremellomycetes</taxon>
        <taxon>Tremellales</taxon>
        <taxon>Naemateliaceae</taxon>
        <taxon>Naematelia</taxon>
    </lineage>
</organism>
<proteinExistence type="predicted"/>
<dbReference type="AlphaFoldDB" id="A0A1Y2AZA8"/>
<feature type="compositionally biased region" description="Acidic residues" evidence="1">
    <location>
        <begin position="125"/>
        <end position="143"/>
    </location>
</feature>
<evidence type="ECO:0000313" key="2">
    <source>
        <dbReference type="EMBL" id="ORY27195.1"/>
    </source>
</evidence>
<dbReference type="InParanoid" id="A0A1Y2AZA8"/>
<feature type="compositionally biased region" description="Acidic residues" evidence="1">
    <location>
        <begin position="232"/>
        <end position="241"/>
    </location>
</feature>
<evidence type="ECO:0000313" key="3">
    <source>
        <dbReference type="Proteomes" id="UP000193986"/>
    </source>
</evidence>
<evidence type="ECO:0000256" key="1">
    <source>
        <dbReference type="SAM" id="MobiDB-lite"/>
    </source>
</evidence>
<feature type="compositionally biased region" description="Acidic residues" evidence="1">
    <location>
        <begin position="313"/>
        <end position="323"/>
    </location>
</feature>
<feature type="region of interest" description="Disordered" evidence="1">
    <location>
        <begin position="176"/>
        <end position="361"/>
    </location>
</feature>
<protein>
    <submittedName>
        <fullName evidence="2">Uncharacterized protein</fullName>
    </submittedName>
</protein>
<feature type="compositionally biased region" description="Basic and acidic residues" evidence="1">
    <location>
        <begin position="44"/>
        <end position="53"/>
    </location>
</feature>
<accession>A0A1Y2AZA8</accession>
<feature type="compositionally biased region" description="Polar residues" evidence="1">
    <location>
        <begin position="183"/>
        <end position="219"/>
    </location>
</feature>
<keyword evidence="3" id="KW-1185">Reference proteome</keyword>
<reference evidence="2 3" key="1">
    <citation type="submission" date="2016-07" db="EMBL/GenBank/DDBJ databases">
        <title>Pervasive Adenine N6-methylation of Active Genes in Fungi.</title>
        <authorList>
            <consortium name="DOE Joint Genome Institute"/>
            <person name="Mondo S.J."/>
            <person name="Dannebaum R.O."/>
            <person name="Kuo R.C."/>
            <person name="Labutti K."/>
            <person name="Haridas S."/>
            <person name="Kuo A."/>
            <person name="Salamov A."/>
            <person name="Ahrendt S.R."/>
            <person name="Lipzen A."/>
            <person name="Sullivan W."/>
            <person name="Andreopoulos W.B."/>
            <person name="Clum A."/>
            <person name="Lindquist E."/>
            <person name="Daum C."/>
            <person name="Ramamoorthy G.K."/>
            <person name="Gryganskyi A."/>
            <person name="Culley D."/>
            <person name="Magnuson J.K."/>
            <person name="James T.Y."/>
            <person name="O'Malley M.A."/>
            <person name="Stajich J.E."/>
            <person name="Spatafora J.W."/>
            <person name="Visel A."/>
            <person name="Grigoriev I.V."/>
        </authorList>
    </citation>
    <scope>NUCLEOTIDE SEQUENCE [LARGE SCALE GENOMIC DNA]</scope>
    <source>
        <strain evidence="2 3">68-887.2</strain>
    </source>
</reference>
<name>A0A1Y2AZA8_9TREE</name>
<feature type="region of interest" description="Disordered" evidence="1">
    <location>
        <begin position="1"/>
        <end position="153"/>
    </location>
</feature>
<dbReference type="Proteomes" id="UP000193986">
    <property type="component" value="Unassembled WGS sequence"/>
</dbReference>
<dbReference type="EMBL" id="MCFC01000040">
    <property type="protein sequence ID" value="ORY27195.1"/>
    <property type="molecule type" value="Genomic_DNA"/>
</dbReference>
<sequence>MSVLSEPPQESEDETPVDRENNGDESGEAEDDGHRETISGTSSRETHSNHDNNHNMSEAQNGDGIMGSETYGNSEAIDIQAAVKPNQRDPVLADSEVEVDEGYGSDDEEGDGADPAVNEESGVVDTDEVEVEKDEGFEDDVLNEDAGGGSYDAVIDALDDNHRNPVPLDEKALWDTAKEDPESASNTIILPSGTASPAFQDVSPTATDTNLLSTHNASPLSPGPTTGPFETITEESEDPDDYLLNNRPDYYVDPYGADTVSPVPSTDKELTGTGDATGSYEKFADSPSTATTVPGESDDDDSLEAVWPRPEDMNNDSFDEIPDTLEVTGDGTNDVDYDVGERSSTTSSPPPTSVTDESRRS</sequence>
<comment type="caution">
    <text evidence="2">The sequence shown here is derived from an EMBL/GenBank/DDBJ whole genome shotgun (WGS) entry which is preliminary data.</text>
</comment>
<gene>
    <name evidence="2" type="ORF">BCR39DRAFT_239822</name>
</gene>